<gene>
    <name evidence="1" type="ORF">BJ095_11883</name>
</gene>
<dbReference type="EMBL" id="QJTJ01000018">
    <property type="protein sequence ID" value="PYF05264.1"/>
    <property type="molecule type" value="Genomic_DNA"/>
</dbReference>
<evidence type="ECO:0000313" key="1">
    <source>
        <dbReference type="EMBL" id="PYF05264.1"/>
    </source>
</evidence>
<reference evidence="1 2" key="1">
    <citation type="submission" date="2018-06" db="EMBL/GenBank/DDBJ databases">
        <title>Genomic Encyclopedia of Archaeal and Bacterial Type Strains, Phase II (KMG-II): from individual species to whole genera.</title>
        <authorList>
            <person name="Goeker M."/>
        </authorList>
    </citation>
    <scope>NUCLEOTIDE SEQUENCE [LARGE SCALE GENOMIC DNA]</scope>
    <source>
        <strain evidence="1 2">KACC 16626</strain>
    </source>
</reference>
<comment type="caution">
    <text evidence="1">The sequence shown here is derived from an EMBL/GenBank/DDBJ whole genome shotgun (WGS) entry which is preliminary data.</text>
</comment>
<protein>
    <submittedName>
        <fullName evidence="1">Uncharacterized protein</fullName>
    </submittedName>
</protein>
<sequence>MKKVLIGFSLLLLIITISFVLLSKNSNDSTAVNAEELEKALSKSMKETEKEKELLDKFFSETAHELHNKGLQVGLSFSFEERSLTVQAQDQTYIDVNRSSIEKIIHNKSKETGFKDFKLDFLTLDSRVLAVSEDEEQIRKSTMKVYEEISALLEEKGYHYNSLSTNMDNEIIIELQGNNADLENSEKIEALEKLIDERILSKTDLNFTVNFKRQSENAIRDQEWQPIFTAIIDETNKKFEEYRGFGYSFHPAPLQIIIKTELDSPSWFSNSDEKVNQITEYVEKIIEMKRNELSIEEIPYKIIVRDKNNKKLN</sequence>
<evidence type="ECO:0000313" key="2">
    <source>
        <dbReference type="Proteomes" id="UP000247416"/>
    </source>
</evidence>
<dbReference type="OrthoDB" id="2455196at2"/>
<accession>A0A318TKS7</accession>
<keyword evidence="2" id="KW-1185">Reference proteome</keyword>
<dbReference type="Proteomes" id="UP000247416">
    <property type="component" value="Unassembled WGS sequence"/>
</dbReference>
<name>A0A318TKS7_9BACL</name>
<dbReference type="AlphaFoldDB" id="A0A318TKS7"/>
<organism evidence="1 2">
    <name type="scientific">Ureibacillus chungkukjangi</name>
    <dbReference type="NCBI Taxonomy" id="1202712"/>
    <lineage>
        <taxon>Bacteria</taxon>
        <taxon>Bacillati</taxon>
        <taxon>Bacillota</taxon>
        <taxon>Bacilli</taxon>
        <taxon>Bacillales</taxon>
        <taxon>Caryophanaceae</taxon>
        <taxon>Ureibacillus</taxon>
    </lineage>
</organism>
<proteinExistence type="predicted"/>